<gene>
    <name evidence="1" type="ORF">H3H45_12480</name>
</gene>
<protein>
    <submittedName>
        <fullName evidence="1">Uncharacterized protein</fullName>
    </submittedName>
</protein>
<dbReference type="EMBL" id="JACJFN010000003">
    <property type="protein sequence ID" value="MBB1520060.1"/>
    <property type="molecule type" value="Genomic_DNA"/>
</dbReference>
<dbReference type="Proteomes" id="UP000581189">
    <property type="component" value="Unassembled WGS sequence"/>
</dbReference>
<name>A0A7W4H402_9GAMM</name>
<comment type="caution">
    <text evidence="1">The sequence shown here is derived from an EMBL/GenBank/DDBJ whole genome shotgun (WGS) entry which is preliminary data.</text>
</comment>
<accession>A0A7W4H402</accession>
<sequence>MIEYTIRLERSNNVRGIQAASSLGTDSVNGMLSIAGVEQPEILRETDEFVDLTYRWSGASKFWETDEYLAKFGVRRVWPDPVR</sequence>
<keyword evidence="2" id="KW-1185">Reference proteome</keyword>
<proteinExistence type="predicted"/>
<dbReference type="RefSeq" id="WP_182834072.1">
    <property type="nucleotide sequence ID" value="NZ_JACJFN010000003.1"/>
</dbReference>
<organism evidence="1 2">
    <name type="scientific">Aquipseudomonas guryensis</name>
    <dbReference type="NCBI Taxonomy" id="2759165"/>
    <lineage>
        <taxon>Bacteria</taxon>
        <taxon>Pseudomonadati</taxon>
        <taxon>Pseudomonadota</taxon>
        <taxon>Gammaproteobacteria</taxon>
        <taxon>Pseudomonadales</taxon>
        <taxon>Pseudomonadaceae</taxon>
        <taxon>Aquipseudomonas</taxon>
    </lineage>
</organism>
<evidence type="ECO:0000313" key="2">
    <source>
        <dbReference type="Proteomes" id="UP000581189"/>
    </source>
</evidence>
<dbReference type="AlphaFoldDB" id="A0A7W4H402"/>
<evidence type="ECO:0000313" key="1">
    <source>
        <dbReference type="EMBL" id="MBB1520060.1"/>
    </source>
</evidence>
<reference evidence="1 2" key="1">
    <citation type="submission" date="2020-08" db="EMBL/GenBank/DDBJ databases">
        <authorList>
            <person name="Kim C.M."/>
        </authorList>
    </citation>
    <scope>NUCLEOTIDE SEQUENCE [LARGE SCALE GENOMIC DNA]</scope>
    <source>
        <strain evidence="1 2">SR9</strain>
    </source>
</reference>